<feature type="transmembrane region" description="Helical" evidence="2">
    <location>
        <begin position="380"/>
        <end position="400"/>
    </location>
</feature>
<feature type="transmembrane region" description="Helical" evidence="2">
    <location>
        <begin position="339"/>
        <end position="359"/>
    </location>
</feature>
<dbReference type="AlphaFoldDB" id="A0AAE0M9Z0"/>
<reference evidence="4" key="2">
    <citation type="submission" date="2023-06" db="EMBL/GenBank/DDBJ databases">
        <authorList>
            <consortium name="Lawrence Berkeley National Laboratory"/>
            <person name="Haridas S."/>
            <person name="Hensen N."/>
            <person name="Bonometti L."/>
            <person name="Westerberg I."/>
            <person name="Brannstrom I.O."/>
            <person name="Guillou S."/>
            <person name="Cros-Aarteil S."/>
            <person name="Calhoun S."/>
            <person name="Kuo A."/>
            <person name="Mondo S."/>
            <person name="Pangilinan J."/>
            <person name="Riley R."/>
            <person name="Labutti K."/>
            <person name="Andreopoulos B."/>
            <person name="Lipzen A."/>
            <person name="Chen C."/>
            <person name="Yanf M."/>
            <person name="Daum C."/>
            <person name="Ng V."/>
            <person name="Clum A."/>
            <person name="Steindorff A."/>
            <person name="Ohm R."/>
            <person name="Martin F."/>
            <person name="Silar P."/>
            <person name="Natvig D."/>
            <person name="Lalanne C."/>
            <person name="Gautier V."/>
            <person name="Ament-Velasquez S.L."/>
            <person name="Kruys A."/>
            <person name="Hutchinson M.I."/>
            <person name="Powell A.J."/>
            <person name="Barry K."/>
            <person name="Miller A.N."/>
            <person name="Grigoriev I.V."/>
            <person name="Debuchy R."/>
            <person name="Gladieux P."/>
            <person name="Thoren M.H."/>
            <person name="Johannesson H."/>
        </authorList>
    </citation>
    <scope>NUCLEOTIDE SEQUENCE</scope>
    <source>
        <strain evidence="4">SMH4131-1</strain>
    </source>
</reference>
<evidence type="ECO:0000313" key="5">
    <source>
        <dbReference type="Proteomes" id="UP001286456"/>
    </source>
</evidence>
<dbReference type="InterPro" id="IPR002656">
    <property type="entry name" value="Acyl_transf_3_dom"/>
</dbReference>
<dbReference type="GO" id="GO:0016747">
    <property type="term" value="F:acyltransferase activity, transferring groups other than amino-acyl groups"/>
    <property type="evidence" value="ECO:0007669"/>
    <property type="project" value="InterPro"/>
</dbReference>
<feature type="transmembrane region" description="Helical" evidence="2">
    <location>
        <begin position="252"/>
        <end position="270"/>
    </location>
</feature>
<organism evidence="4 5">
    <name type="scientific">Cercophora scortea</name>
    <dbReference type="NCBI Taxonomy" id="314031"/>
    <lineage>
        <taxon>Eukaryota</taxon>
        <taxon>Fungi</taxon>
        <taxon>Dikarya</taxon>
        <taxon>Ascomycota</taxon>
        <taxon>Pezizomycotina</taxon>
        <taxon>Sordariomycetes</taxon>
        <taxon>Sordariomycetidae</taxon>
        <taxon>Sordariales</taxon>
        <taxon>Lasiosphaeriaceae</taxon>
        <taxon>Cercophora</taxon>
    </lineage>
</organism>
<reference evidence="4" key="1">
    <citation type="journal article" date="2023" name="Mol. Phylogenet. Evol.">
        <title>Genome-scale phylogeny and comparative genomics of the fungal order Sordariales.</title>
        <authorList>
            <person name="Hensen N."/>
            <person name="Bonometti L."/>
            <person name="Westerberg I."/>
            <person name="Brannstrom I.O."/>
            <person name="Guillou S."/>
            <person name="Cros-Aarteil S."/>
            <person name="Calhoun S."/>
            <person name="Haridas S."/>
            <person name="Kuo A."/>
            <person name="Mondo S."/>
            <person name="Pangilinan J."/>
            <person name="Riley R."/>
            <person name="LaButti K."/>
            <person name="Andreopoulos B."/>
            <person name="Lipzen A."/>
            <person name="Chen C."/>
            <person name="Yan M."/>
            <person name="Daum C."/>
            <person name="Ng V."/>
            <person name="Clum A."/>
            <person name="Steindorff A."/>
            <person name="Ohm R.A."/>
            <person name="Martin F."/>
            <person name="Silar P."/>
            <person name="Natvig D.O."/>
            <person name="Lalanne C."/>
            <person name="Gautier V."/>
            <person name="Ament-Velasquez S.L."/>
            <person name="Kruys A."/>
            <person name="Hutchinson M.I."/>
            <person name="Powell A.J."/>
            <person name="Barry K."/>
            <person name="Miller A.N."/>
            <person name="Grigoriev I.V."/>
            <person name="Debuchy R."/>
            <person name="Gladieux P."/>
            <person name="Hiltunen Thoren M."/>
            <person name="Johannesson H."/>
        </authorList>
    </citation>
    <scope>NUCLEOTIDE SEQUENCE</scope>
    <source>
        <strain evidence="4">SMH4131-1</strain>
    </source>
</reference>
<keyword evidence="2" id="KW-0812">Transmembrane</keyword>
<sequence length="539" mass="61135">MHSQREGILDGTGSHAHHGGDQGPAYPWKLGFGLDSTGNGSSDTIANGTALPQKGGALRWLRNVFRPRGTDSSKPLRSTAYLDGLRGFAAFLVYIHHHELWVHASFVNNESAIFESSWGWGGHFYFATLPFIRQFFTGGHLAVAIFYVISGYVLSAKPLALIQAGDHVRLGDSLASSFFRRWFRLYLPLFGTTLLYVTSWHVFGYWNGACEAKATFGEELWNWYVELKNLSFLFNQGAIWPSFNTHLWSIPLEMRGSMVIFIACLALSRATTRARLLCQVALIYYFIYIVDAYYCALFIAGMLQCDLDLLAAARGSRADNAGGGYFPRFLRRLEPYKTFIYYHFFVIGLWLSGVPAWSSKVEDLRENPGWRWLSYLKPQAVLDFKWFFLFFAANMLVSSIPRIPWLKRFFESRFCQFLGRVSYALYLVHGPILASLGDRIYHAVGFIRQVGDYQKELAPWLNIFPLSKAGPLGLEIAILVPQIILLPFTLWVADVVTRTMDEPAVRFAGWMYRRVLGASAPPPKQEQEEAESVALRRLA</sequence>
<protein>
    <submittedName>
        <fullName evidence="4">Acyltransferase family-domain-containing protein</fullName>
    </submittedName>
</protein>
<feature type="region of interest" description="Disordered" evidence="1">
    <location>
        <begin position="1"/>
        <end position="20"/>
    </location>
</feature>
<name>A0AAE0M9Z0_9PEZI</name>
<dbReference type="Pfam" id="PF01757">
    <property type="entry name" value="Acyl_transf_3"/>
    <property type="match status" value="1"/>
</dbReference>
<keyword evidence="4" id="KW-0808">Transferase</keyword>
<feature type="transmembrane region" description="Helical" evidence="2">
    <location>
        <begin position="141"/>
        <end position="162"/>
    </location>
</feature>
<evidence type="ECO:0000256" key="2">
    <source>
        <dbReference type="SAM" id="Phobius"/>
    </source>
</evidence>
<dbReference type="Proteomes" id="UP001286456">
    <property type="component" value="Unassembled WGS sequence"/>
</dbReference>
<feature type="transmembrane region" description="Helical" evidence="2">
    <location>
        <begin position="282"/>
        <end position="303"/>
    </location>
</feature>
<evidence type="ECO:0000256" key="1">
    <source>
        <dbReference type="SAM" id="MobiDB-lite"/>
    </source>
</evidence>
<evidence type="ECO:0000313" key="4">
    <source>
        <dbReference type="EMBL" id="KAK3323988.1"/>
    </source>
</evidence>
<comment type="caution">
    <text evidence="4">The sequence shown here is derived from an EMBL/GenBank/DDBJ whole genome shotgun (WGS) entry which is preliminary data.</text>
</comment>
<keyword evidence="2" id="KW-1133">Transmembrane helix</keyword>
<feature type="domain" description="Acyltransferase 3" evidence="3">
    <location>
        <begin position="80"/>
        <end position="450"/>
    </location>
</feature>
<proteinExistence type="predicted"/>
<feature type="transmembrane region" description="Helical" evidence="2">
    <location>
        <begin position="183"/>
        <end position="203"/>
    </location>
</feature>
<accession>A0AAE0M9Z0</accession>
<keyword evidence="5" id="KW-1185">Reference proteome</keyword>
<keyword evidence="2" id="KW-0472">Membrane</keyword>
<dbReference type="PANTHER" id="PTHR23028">
    <property type="entry name" value="ACETYLTRANSFERASE"/>
    <property type="match status" value="1"/>
</dbReference>
<dbReference type="InterPro" id="IPR050879">
    <property type="entry name" value="Acyltransferase_3"/>
</dbReference>
<dbReference type="PANTHER" id="PTHR23028:SF125">
    <property type="entry name" value="ACYLTRANSFERASE"/>
    <property type="match status" value="1"/>
</dbReference>
<gene>
    <name evidence="4" type="ORF">B0T19DRAFT_219093</name>
</gene>
<keyword evidence="4" id="KW-0012">Acyltransferase</keyword>
<evidence type="ECO:0000259" key="3">
    <source>
        <dbReference type="Pfam" id="PF01757"/>
    </source>
</evidence>
<dbReference type="EMBL" id="JAUEPO010000004">
    <property type="protein sequence ID" value="KAK3323988.1"/>
    <property type="molecule type" value="Genomic_DNA"/>
</dbReference>